<reference evidence="3 4" key="1">
    <citation type="submission" date="2021-03" db="EMBL/GenBank/DDBJ databases">
        <title>Metabolic Capacity of the Antarctic Cyanobacterium Phormidium pseudopriestleyi that Sustains Oxygenic Photosynthesis in the Presence of Hydrogen Sulfide.</title>
        <authorList>
            <person name="Lumian J.E."/>
            <person name="Jungblut A.D."/>
            <person name="Dillon M.L."/>
            <person name="Hawes I."/>
            <person name="Doran P.T."/>
            <person name="Mackey T.J."/>
            <person name="Dick G.J."/>
            <person name="Grettenberger C.L."/>
            <person name="Sumner D.Y."/>
        </authorList>
    </citation>
    <scope>NUCLEOTIDE SEQUENCE [LARGE SCALE GENOMIC DNA]</scope>
    <source>
        <strain evidence="3 4">FRX01</strain>
    </source>
</reference>
<keyword evidence="1" id="KW-1133">Transmembrane helix</keyword>
<name>A0ABS3FSV2_9CYAN</name>
<dbReference type="InterPro" id="IPR005653">
    <property type="entry name" value="OstA-like_N"/>
</dbReference>
<evidence type="ECO:0000313" key="3">
    <source>
        <dbReference type="EMBL" id="MBO0350193.1"/>
    </source>
</evidence>
<evidence type="ECO:0000256" key="1">
    <source>
        <dbReference type="SAM" id="Phobius"/>
    </source>
</evidence>
<feature type="transmembrane region" description="Helical" evidence="1">
    <location>
        <begin position="12"/>
        <end position="35"/>
    </location>
</feature>
<feature type="domain" description="Organic solvent tolerance-like N-terminal" evidence="2">
    <location>
        <begin position="76"/>
        <end position="122"/>
    </location>
</feature>
<evidence type="ECO:0000259" key="2">
    <source>
        <dbReference type="Pfam" id="PF03968"/>
    </source>
</evidence>
<dbReference type="Pfam" id="PF03968">
    <property type="entry name" value="LptD_N"/>
    <property type="match status" value="1"/>
</dbReference>
<dbReference type="Gene3D" id="2.60.450.10">
    <property type="entry name" value="Lipopolysaccharide (LPS) transport protein A like domain"/>
    <property type="match status" value="1"/>
</dbReference>
<gene>
    <name evidence="3" type="ORF">J0895_13940</name>
</gene>
<sequence>MILSVRLSSSHLLLRLGLALMMPVALTSVVAMPSYPQTPNAAQNNRALRVRSDMQESDSRTGIITARGNVRINYPARNMQGTAAQAQFFSREQRIVLSGNAYVIQDNNSIRGETITYLLDEGRFIALPEENKQVESIYFLPEGTSPGL</sequence>
<organism evidence="3 4">
    <name type="scientific">Phormidium pseudopriestleyi FRX01</name>
    <dbReference type="NCBI Taxonomy" id="1759528"/>
    <lineage>
        <taxon>Bacteria</taxon>
        <taxon>Bacillati</taxon>
        <taxon>Cyanobacteriota</taxon>
        <taxon>Cyanophyceae</taxon>
        <taxon>Oscillatoriophycideae</taxon>
        <taxon>Oscillatoriales</taxon>
        <taxon>Oscillatoriaceae</taxon>
        <taxon>Phormidium</taxon>
    </lineage>
</organism>
<dbReference type="EMBL" id="JAFLQW010000373">
    <property type="protein sequence ID" value="MBO0350193.1"/>
    <property type="molecule type" value="Genomic_DNA"/>
</dbReference>
<protein>
    <submittedName>
        <fullName evidence="3">OstA family protein</fullName>
    </submittedName>
</protein>
<keyword evidence="4" id="KW-1185">Reference proteome</keyword>
<evidence type="ECO:0000313" key="4">
    <source>
        <dbReference type="Proteomes" id="UP000664844"/>
    </source>
</evidence>
<dbReference type="Proteomes" id="UP000664844">
    <property type="component" value="Unassembled WGS sequence"/>
</dbReference>
<proteinExistence type="predicted"/>
<dbReference type="RefSeq" id="WP_207088681.1">
    <property type="nucleotide sequence ID" value="NZ_JAFLQW010000373.1"/>
</dbReference>
<keyword evidence="1" id="KW-0812">Transmembrane</keyword>
<accession>A0ABS3FSV2</accession>
<keyword evidence="1" id="KW-0472">Membrane</keyword>
<comment type="caution">
    <text evidence="3">The sequence shown here is derived from an EMBL/GenBank/DDBJ whole genome shotgun (WGS) entry which is preliminary data.</text>
</comment>